<feature type="transmembrane region" description="Helical" evidence="10">
    <location>
        <begin position="251"/>
        <end position="272"/>
    </location>
</feature>
<keyword evidence="10" id="KW-0472">Membrane</keyword>
<dbReference type="GO" id="GO:0005524">
    <property type="term" value="F:ATP binding"/>
    <property type="evidence" value="ECO:0007669"/>
    <property type="project" value="UniProtKB-KW"/>
</dbReference>
<dbReference type="InterPro" id="IPR011712">
    <property type="entry name" value="Sig_transdc_His_kin_sub3_dim/P"/>
</dbReference>
<feature type="region of interest" description="Disordered" evidence="9">
    <location>
        <begin position="1"/>
        <end position="26"/>
    </location>
</feature>
<dbReference type="PANTHER" id="PTHR24421:SF10">
    <property type="entry name" value="NITRATE_NITRITE SENSOR PROTEIN NARQ"/>
    <property type="match status" value="1"/>
</dbReference>
<keyword evidence="8" id="KW-0902">Two-component regulatory system</keyword>
<comment type="catalytic activity">
    <reaction evidence="1">
        <text>ATP + protein L-histidine = ADP + protein N-phospho-L-histidine.</text>
        <dbReference type="EC" id="2.7.13.3"/>
    </reaction>
</comment>
<dbReference type="PANTHER" id="PTHR24421">
    <property type="entry name" value="NITRATE/NITRITE SENSOR PROTEIN NARX-RELATED"/>
    <property type="match status" value="1"/>
</dbReference>
<keyword evidence="6" id="KW-0418">Kinase</keyword>
<evidence type="ECO:0000259" key="11">
    <source>
        <dbReference type="Pfam" id="PF07730"/>
    </source>
</evidence>
<dbReference type="EMBL" id="RJJQ01000012">
    <property type="protein sequence ID" value="RNI21108.1"/>
    <property type="molecule type" value="Genomic_DNA"/>
</dbReference>
<dbReference type="SUPFAM" id="SSF55874">
    <property type="entry name" value="ATPase domain of HSP90 chaperone/DNA topoisomerase II/histidine kinase"/>
    <property type="match status" value="1"/>
</dbReference>
<keyword evidence="3" id="KW-0597">Phosphoprotein</keyword>
<keyword evidence="7" id="KW-0067">ATP-binding</keyword>
<evidence type="ECO:0000256" key="10">
    <source>
        <dbReference type="SAM" id="Phobius"/>
    </source>
</evidence>
<keyword evidence="5" id="KW-0547">Nucleotide-binding</keyword>
<feature type="domain" description="Signal transduction histidine kinase subgroup 3 dimerisation and phosphoacceptor" evidence="11">
    <location>
        <begin position="506"/>
        <end position="569"/>
    </location>
</feature>
<evidence type="ECO:0000256" key="6">
    <source>
        <dbReference type="ARBA" id="ARBA00022777"/>
    </source>
</evidence>
<organism evidence="12 13">
    <name type="scientific">Flexivirga caeni</name>
    <dbReference type="NCBI Taxonomy" id="2294115"/>
    <lineage>
        <taxon>Bacteria</taxon>
        <taxon>Bacillati</taxon>
        <taxon>Actinomycetota</taxon>
        <taxon>Actinomycetes</taxon>
        <taxon>Micrococcales</taxon>
        <taxon>Dermacoccaceae</taxon>
        <taxon>Flexivirga</taxon>
    </lineage>
</organism>
<evidence type="ECO:0000256" key="3">
    <source>
        <dbReference type="ARBA" id="ARBA00022553"/>
    </source>
</evidence>
<evidence type="ECO:0000256" key="2">
    <source>
        <dbReference type="ARBA" id="ARBA00012438"/>
    </source>
</evidence>
<keyword evidence="10" id="KW-0812">Transmembrane</keyword>
<feature type="transmembrane region" description="Helical" evidence="10">
    <location>
        <begin position="214"/>
        <end position="239"/>
    </location>
</feature>
<dbReference type="AlphaFoldDB" id="A0A3M9M979"/>
<dbReference type="InterPro" id="IPR050482">
    <property type="entry name" value="Sensor_HK_TwoCompSys"/>
</dbReference>
<dbReference type="GO" id="GO:0000155">
    <property type="term" value="F:phosphorelay sensor kinase activity"/>
    <property type="evidence" value="ECO:0007669"/>
    <property type="project" value="InterPro"/>
</dbReference>
<dbReference type="GO" id="GO:0046983">
    <property type="term" value="F:protein dimerization activity"/>
    <property type="evidence" value="ECO:0007669"/>
    <property type="project" value="InterPro"/>
</dbReference>
<comment type="caution">
    <text evidence="12">The sequence shown here is derived from an EMBL/GenBank/DDBJ whole genome shotgun (WGS) entry which is preliminary data.</text>
</comment>
<dbReference type="EC" id="2.7.13.3" evidence="2"/>
<feature type="transmembrane region" description="Helical" evidence="10">
    <location>
        <begin position="175"/>
        <end position="194"/>
    </location>
</feature>
<feature type="transmembrane region" description="Helical" evidence="10">
    <location>
        <begin position="80"/>
        <end position="99"/>
    </location>
</feature>
<evidence type="ECO:0000313" key="12">
    <source>
        <dbReference type="EMBL" id="RNI21108.1"/>
    </source>
</evidence>
<dbReference type="Gene3D" id="1.20.5.1930">
    <property type="match status" value="1"/>
</dbReference>
<evidence type="ECO:0000256" key="4">
    <source>
        <dbReference type="ARBA" id="ARBA00022679"/>
    </source>
</evidence>
<keyword evidence="10" id="KW-1133">Transmembrane helix</keyword>
<dbReference type="Gene3D" id="3.30.565.10">
    <property type="entry name" value="Histidine kinase-like ATPase, C-terminal domain"/>
    <property type="match status" value="1"/>
</dbReference>
<dbReference type="Proteomes" id="UP000271678">
    <property type="component" value="Unassembled WGS sequence"/>
</dbReference>
<feature type="transmembrane region" description="Helical" evidence="10">
    <location>
        <begin position="278"/>
        <end position="299"/>
    </location>
</feature>
<proteinExistence type="predicted"/>
<evidence type="ECO:0000256" key="7">
    <source>
        <dbReference type="ARBA" id="ARBA00022840"/>
    </source>
</evidence>
<keyword evidence="4" id="KW-0808">Transferase</keyword>
<evidence type="ECO:0000256" key="1">
    <source>
        <dbReference type="ARBA" id="ARBA00000085"/>
    </source>
</evidence>
<dbReference type="Pfam" id="PF07730">
    <property type="entry name" value="HisKA_3"/>
    <property type="match status" value="1"/>
</dbReference>
<evidence type="ECO:0000256" key="8">
    <source>
        <dbReference type="ARBA" id="ARBA00023012"/>
    </source>
</evidence>
<feature type="transmembrane region" description="Helical" evidence="10">
    <location>
        <begin position="150"/>
        <end position="168"/>
    </location>
</feature>
<protein>
    <recommendedName>
        <fullName evidence="2">histidine kinase</fullName>
        <ecNumber evidence="2">2.7.13.3</ecNumber>
    </recommendedName>
</protein>
<feature type="transmembrane region" description="Helical" evidence="10">
    <location>
        <begin position="311"/>
        <end position="333"/>
    </location>
</feature>
<evidence type="ECO:0000256" key="5">
    <source>
        <dbReference type="ARBA" id="ARBA00022741"/>
    </source>
</evidence>
<name>A0A3M9M979_9MICO</name>
<sequence length="686" mass="70763">MPAGPSSGRCARVASGPARTGTTGSRLRASTHAAGAPLCHDVGVRPSIARAATAAAAAAQGLCIVIVLVAREREILHGSVADLAVAVAGLASVGGGVMLTRRVPASAVGPALAWCGGSTSSCTILETVADSSGRADPLPFAGPLGPLVNSVWPVQFAGLLMLLLVFPAGRMSCRLWPVPALFAAGTAAVAAGNYGTGRTPDGGASPAVDGPHLALALAGSLVVGLAMAFAAGAVTVRYRRGPAVVRRQVRWLILGGGTVLSLLVAGWILQAFGAGLDAAYTGFIVAQVVLIPVAVTIAVVRHELYDVDRLLSSSTAWALTLLLSAAVSGGVVVLGSELLHGRTRIGVGVASFATALALLPLQRFLNRALGQLVDPDRHVALAAVESFAAAVSAGRREPEEIQQVLRAAQSDPGLQLLLRTTAGRWVGVDGRPVTAGPRGLDLESRGAVVARLELAHDSARSRRRAADLVRAARVPIEVTRLRLDLRAALAEARASRSRLAAAGAHERQRLERDLHDGAQQRILAVGMRLRSVQQQLSGEAWAELDRAVSDLEGTVAELRRLARGLRPSRLDDGLAAALQQVRASSPLPVRLSIADLPDLDETRAQTAYLVVAESVANVLKHARASAIDVTASMQAGRLIVEIADDGVGGVDPAGSLGAIRDRVVSVGGRVRVDSPRGAGTRVRAVL</sequence>
<feature type="transmembrane region" description="Helical" evidence="10">
    <location>
        <begin position="48"/>
        <end position="68"/>
    </location>
</feature>
<dbReference type="InterPro" id="IPR036890">
    <property type="entry name" value="HATPase_C_sf"/>
</dbReference>
<evidence type="ECO:0000256" key="9">
    <source>
        <dbReference type="SAM" id="MobiDB-lite"/>
    </source>
</evidence>
<evidence type="ECO:0000313" key="13">
    <source>
        <dbReference type="Proteomes" id="UP000271678"/>
    </source>
</evidence>
<dbReference type="GO" id="GO:0016020">
    <property type="term" value="C:membrane"/>
    <property type="evidence" value="ECO:0007669"/>
    <property type="project" value="InterPro"/>
</dbReference>
<gene>
    <name evidence="12" type="ORF">EFY87_12600</name>
</gene>
<accession>A0A3M9M979</accession>
<reference evidence="12 13" key="1">
    <citation type="submission" date="2018-11" db="EMBL/GenBank/DDBJ databases">
        <title>Draft genome of Simplicispira Flexivirga sp. BO-16.</title>
        <authorList>
            <person name="Im W.T."/>
        </authorList>
    </citation>
    <scope>NUCLEOTIDE SEQUENCE [LARGE SCALE GENOMIC DNA]</scope>
    <source>
        <strain evidence="12 13">BO-16</strain>
    </source>
</reference>
<keyword evidence="13" id="KW-1185">Reference proteome</keyword>